<sequence>MLPRHPFPVRSRPFGLSHCAQDFPPLRAELSSQDQAGAGLRPGRPAPPPPPPHCRKCLPAGTSLTSQDSDVNGRVPARARLGGGGRVKQQRPSRGRRDIPARAARRHLGSRLLTARAALSNSLQSRPPTPGPAPGPPTPGPSAPPYAAQPLSAVLMRRRSLPRALPSKVPWAAVGAGPAHARTRSHSPRRPRRPRS</sequence>
<protein>
    <submittedName>
        <fullName evidence="3">Wiskott-Aldrich syndrome protein homolog 1-like</fullName>
    </submittedName>
</protein>
<feature type="compositionally biased region" description="Basic residues" evidence="1">
    <location>
        <begin position="181"/>
        <end position="196"/>
    </location>
</feature>
<feature type="compositionally biased region" description="Pro residues" evidence="1">
    <location>
        <begin position="127"/>
        <end position="144"/>
    </location>
</feature>
<dbReference type="RefSeq" id="XP_021081319.1">
    <property type="nucleotide sequence ID" value="XM_021225660.2"/>
</dbReference>
<dbReference type="OrthoDB" id="10619074at2759"/>
<gene>
    <name evidence="3" type="primary">LOC110340441</name>
</gene>
<feature type="region of interest" description="Disordered" evidence="1">
    <location>
        <begin position="25"/>
        <end position="151"/>
    </location>
</feature>
<evidence type="ECO:0000313" key="3">
    <source>
        <dbReference type="RefSeq" id="XP_021081319.1"/>
    </source>
</evidence>
<dbReference type="GeneID" id="110340441"/>
<evidence type="ECO:0000256" key="1">
    <source>
        <dbReference type="SAM" id="MobiDB-lite"/>
    </source>
</evidence>
<dbReference type="AlphaFoldDB" id="A0A3Q0CMT6"/>
<dbReference type="KEGG" id="maua:110340441"/>
<organism evidence="2 3">
    <name type="scientific">Mesocricetus auratus</name>
    <name type="common">Golden hamster</name>
    <dbReference type="NCBI Taxonomy" id="10036"/>
    <lineage>
        <taxon>Eukaryota</taxon>
        <taxon>Metazoa</taxon>
        <taxon>Chordata</taxon>
        <taxon>Craniata</taxon>
        <taxon>Vertebrata</taxon>
        <taxon>Euteleostomi</taxon>
        <taxon>Mammalia</taxon>
        <taxon>Eutheria</taxon>
        <taxon>Euarchontoglires</taxon>
        <taxon>Glires</taxon>
        <taxon>Rodentia</taxon>
        <taxon>Myomorpha</taxon>
        <taxon>Muroidea</taxon>
        <taxon>Cricetidae</taxon>
        <taxon>Cricetinae</taxon>
        <taxon>Mesocricetus</taxon>
    </lineage>
</organism>
<accession>A0A3Q0CMT6</accession>
<feature type="region of interest" description="Disordered" evidence="1">
    <location>
        <begin position="1"/>
        <end position="20"/>
    </location>
</feature>
<proteinExistence type="predicted"/>
<evidence type="ECO:0000313" key="2">
    <source>
        <dbReference type="Proteomes" id="UP000886700"/>
    </source>
</evidence>
<name>A0A3Q0CMT6_MESAU</name>
<reference evidence="3" key="1">
    <citation type="submission" date="2025-08" db="UniProtKB">
        <authorList>
            <consortium name="RefSeq"/>
        </authorList>
    </citation>
    <scope>IDENTIFICATION</scope>
    <source>
        <tissue evidence="3">Liver</tissue>
    </source>
</reference>
<feature type="region of interest" description="Disordered" evidence="1">
    <location>
        <begin position="172"/>
        <end position="196"/>
    </location>
</feature>
<dbReference type="Proteomes" id="UP000886700">
    <property type="component" value="Unplaced"/>
</dbReference>
<keyword evidence="2" id="KW-1185">Reference proteome</keyword>